<name>A0A225WW86_9STRA</name>
<keyword evidence="1" id="KW-0808">Transferase</keyword>
<dbReference type="AlphaFoldDB" id="A0A225WW86"/>
<dbReference type="GO" id="GO:0003964">
    <property type="term" value="F:RNA-directed DNA polymerase activity"/>
    <property type="evidence" value="ECO:0007669"/>
    <property type="project" value="UniProtKB-KW"/>
</dbReference>
<protein>
    <submittedName>
        <fullName evidence="1">Reverse transcriptase</fullName>
    </submittedName>
</protein>
<accession>A0A225WW86</accession>
<comment type="caution">
    <text evidence="1">The sequence shown here is derived from an EMBL/GenBank/DDBJ whole genome shotgun (WGS) entry which is preliminary data.</text>
</comment>
<evidence type="ECO:0000313" key="1">
    <source>
        <dbReference type="EMBL" id="OWZ21873.1"/>
    </source>
</evidence>
<proteinExistence type="predicted"/>
<evidence type="ECO:0000313" key="2">
    <source>
        <dbReference type="Proteomes" id="UP000198211"/>
    </source>
</evidence>
<dbReference type="OrthoDB" id="2213994at2759"/>
<organism evidence="1 2">
    <name type="scientific">Phytophthora megakarya</name>
    <dbReference type="NCBI Taxonomy" id="4795"/>
    <lineage>
        <taxon>Eukaryota</taxon>
        <taxon>Sar</taxon>
        <taxon>Stramenopiles</taxon>
        <taxon>Oomycota</taxon>
        <taxon>Peronosporomycetes</taxon>
        <taxon>Peronosporales</taxon>
        <taxon>Peronosporaceae</taxon>
        <taxon>Phytophthora</taxon>
    </lineage>
</organism>
<keyword evidence="2" id="KW-1185">Reference proteome</keyword>
<keyword evidence="1" id="KW-0695">RNA-directed DNA polymerase</keyword>
<reference evidence="2" key="1">
    <citation type="submission" date="2017-03" db="EMBL/GenBank/DDBJ databases">
        <title>Phytopthora megakarya and P. palmivora, two closely related causual agents of cacao black pod achieved similar genome size and gene model numbers by different mechanisms.</title>
        <authorList>
            <person name="Ali S."/>
            <person name="Shao J."/>
            <person name="Larry D.J."/>
            <person name="Kronmiller B."/>
            <person name="Shen D."/>
            <person name="Strem M.D."/>
            <person name="Melnick R.L."/>
            <person name="Guiltinan M.J."/>
            <person name="Tyler B.M."/>
            <person name="Meinhardt L.W."/>
            <person name="Bailey B.A."/>
        </authorList>
    </citation>
    <scope>NUCLEOTIDE SEQUENCE [LARGE SCALE GENOMIC DNA]</scope>
    <source>
        <strain evidence="2">zdho120</strain>
    </source>
</reference>
<sequence>MWYEAGDCPNSFLHANTSLLLTKVAPTLEQRIHPHQNGFVLERHIHDTLDLFAAAQAMAKSFPESNHAIAVLLDFAKAYDSIPRIVVCGTHATRISVTFCSRN</sequence>
<gene>
    <name evidence="1" type="ORF">PHMEG_0003501</name>
</gene>
<dbReference type="Proteomes" id="UP000198211">
    <property type="component" value="Unassembled WGS sequence"/>
</dbReference>
<keyword evidence="1" id="KW-0548">Nucleotidyltransferase</keyword>
<dbReference type="EMBL" id="NBNE01000180">
    <property type="protein sequence ID" value="OWZ21873.1"/>
    <property type="molecule type" value="Genomic_DNA"/>
</dbReference>